<keyword evidence="2" id="KW-1185">Reference proteome</keyword>
<protein>
    <submittedName>
        <fullName evidence="1">Uncharacterized protein</fullName>
    </submittedName>
</protein>
<dbReference type="EMBL" id="QLII01000001">
    <property type="protein sequence ID" value="RAI73304.1"/>
    <property type="molecule type" value="Genomic_DNA"/>
</dbReference>
<evidence type="ECO:0000313" key="1">
    <source>
        <dbReference type="EMBL" id="RAI73304.1"/>
    </source>
</evidence>
<name>A0A327NH90_9BACT</name>
<dbReference type="AlphaFoldDB" id="A0A327NH90"/>
<evidence type="ECO:0000313" key="2">
    <source>
        <dbReference type="Proteomes" id="UP000249016"/>
    </source>
</evidence>
<gene>
    <name evidence="1" type="ORF">HMF3257_00610</name>
</gene>
<organism evidence="1 2">
    <name type="scientific">Spirosoma telluris</name>
    <dbReference type="NCBI Taxonomy" id="2183553"/>
    <lineage>
        <taxon>Bacteria</taxon>
        <taxon>Pseudomonadati</taxon>
        <taxon>Bacteroidota</taxon>
        <taxon>Cytophagia</taxon>
        <taxon>Cytophagales</taxon>
        <taxon>Cytophagaceae</taxon>
        <taxon>Spirosoma</taxon>
    </lineage>
</organism>
<proteinExistence type="predicted"/>
<sequence>MIPALPNQNGQANVPGFRKLWLIETRYILGMVDPRTIAGALADGWMLTATGLQIAEDAVIQAFKFPADRGEYSQKASVTIHGVSYAHSLSLMVPKDHPLVALVVQRMSGRKFVAVYQDANGLMKLVGSPKQPLRFLAEMKTSPNGYAFSWTTQTRHPAIFFTDPDLFLTDRDGGPAEFSFGFSYDFYS</sequence>
<dbReference type="Proteomes" id="UP000249016">
    <property type="component" value="Unassembled WGS sequence"/>
</dbReference>
<reference evidence="1 2" key="1">
    <citation type="submission" date="2018-06" db="EMBL/GenBank/DDBJ databases">
        <title>Spirosoma sp. HMF3257 Genome sequencing and assembly.</title>
        <authorList>
            <person name="Kang H."/>
            <person name="Cha I."/>
            <person name="Kim H."/>
            <person name="Kang J."/>
            <person name="Joh K."/>
        </authorList>
    </citation>
    <scope>NUCLEOTIDE SEQUENCE [LARGE SCALE GENOMIC DNA]</scope>
    <source>
        <strain evidence="1 2">HMF3257</strain>
    </source>
</reference>
<comment type="caution">
    <text evidence="1">The sequence shown here is derived from an EMBL/GenBank/DDBJ whole genome shotgun (WGS) entry which is preliminary data.</text>
</comment>
<accession>A0A327NH90</accession>